<proteinExistence type="predicted"/>
<protein>
    <submittedName>
        <fullName evidence="1">Uncharacterized protein</fullName>
    </submittedName>
</protein>
<dbReference type="AlphaFoldDB" id="A0A843TMT3"/>
<dbReference type="EMBL" id="NMUH01000078">
    <property type="protein sequence ID" value="MQL70773.1"/>
    <property type="molecule type" value="Genomic_DNA"/>
</dbReference>
<keyword evidence="2" id="KW-1185">Reference proteome</keyword>
<accession>A0A843TMT3</accession>
<organism evidence="1 2">
    <name type="scientific">Colocasia esculenta</name>
    <name type="common">Wild taro</name>
    <name type="synonym">Arum esculentum</name>
    <dbReference type="NCBI Taxonomy" id="4460"/>
    <lineage>
        <taxon>Eukaryota</taxon>
        <taxon>Viridiplantae</taxon>
        <taxon>Streptophyta</taxon>
        <taxon>Embryophyta</taxon>
        <taxon>Tracheophyta</taxon>
        <taxon>Spermatophyta</taxon>
        <taxon>Magnoliopsida</taxon>
        <taxon>Liliopsida</taxon>
        <taxon>Araceae</taxon>
        <taxon>Aroideae</taxon>
        <taxon>Colocasieae</taxon>
        <taxon>Colocasia</taxon>
    </lineage>
</organism>
<evidence type="ECO:0000313" key="1">
    <source>
        <dbReference type="EMBL" id="MQL70773.1"/>
    </source>
</evidence>
<sequence>MTGLVATEVPITKVIPVATAFGVAFLSRPVNGMGAIWSRSRRPSQILGRRPFLPFWHFSFLLLPEEEKFPLSSSGGSGLAERRRLVRSGVVAFVGDHGMWIPSVGLLDDVATAERVVTSEKASARSDTTLSRPGWPTSSPARLLREFSRRWACSSLRLGAEGENGGDNGVETASPSHCLTLRWLRSHIGRKESVAGELEEWTVPPPLSCLWRWLGCSCCDVASRAVSEVGFACEPSTLRRSEVAVPVLLPHVFNSAGSAVVIFGLTQIVVEAFLYFPLLCSTLWLTHLLSSGRDSLSQEFVAGRSWWWFVRRALPAV</sequence>
<comment type="caution">
    <text evidence="1">The sequence shown here is derived from an EMBL/GenBank/DDBJ whole genome shotgun (WGS) entry which is preliminary data.</text>
</comment>
<gene>
    <name evidence="1" type="ORF">Taro_003068</name>
</gene>
<reference evidence="1" key="1">
    <citation type="submission" date="2017-07" db="EMBL/GenBank/DDBJ databases">
        <title>Taro Niue Genome Assembly and Annotation.</title>
        <authorList>
            <person name="Atibalentja N."/>
            <person name="Keating K."/>
            <person name="Fields C.J."/>
        </authorList>
    </citation>
    <scope>NUCLEOTIDE SEQUENCE</scope>
    <source>
        <strain evidence="1">Niue_2</strain>
        <tissue evidence="1">Leaf</tissue>
    </source>
</reference>
<evidence type="ECO:0000313" key="2">
    <source>
        <dbReference type="Proteomes" id="UP000652761"/>
    </source>
</evidence>
<name>A0A843TMT3_COLES</name>
<dbReference type="Proteomes" id="UP000652761">
    <property type="component" value="Unassembled WGS sequence"/>
</dbReference>